<dbReference type="GO" id="GO:0004674">
    <property type="term" value="F:protein serine/threonine kinase activity"/>
    <property type="evidence" value="ECO:0007669"/>
    <property type="project" value="UniProtKB-KW"/>
</dbReference>
<dbReference type="InterPro" id="IPR000719">
    <property type="entry name" value="Prot_kinase_dom"/>
</dbReference>
<dbReference type="PROSITE" id="PS00108">
    <property type="entry name" value="PROTEIN_KINASE_ST"/>
    <property type="match status" value="1"/>
</dbReference>
<dbReference type="FunFam" id="3.30.200.20:FF:000003">
    <property type="entry name" value="Non-specific serine/threonine protein kinase"/>
    <property type="match status" value="1"/>
</dbReference>
<accession>A0A7S3B3C8</accession>
<dbReference type="InterPro" id="IPR004182">
    <property type="entry name" value="GRAM"/>
</dbReference>
<dbReference type="PANTHER" id="PTHR24347">
    <property type="entry name" value="SERINE/THREONINE-PROTEIN KINASE"/>
    <property type="match status" value="1"/>
</dbReference>
<dbReference type="CDD" id="cd05117">
    <property type="entry name" value="STKc_CAMK"/>
    <property type="match status" value="1"/>
</dbReference>
<dbReference type="InterPro" id="IPR011009">
    <property type="entry name" value="Kinase-like_dom_sf"/>
</dbReference>
<dbReference type="FunFam" id="1.10.510.10:FF:000026">
    <property type="entry name" value="Calcium/calmodulin-dependent protein kinase type 1"/>
    <property type="match status" value="1"/>
</dbReference>
<keyword evidence="1 7" id="KW-0723">Serine/threonine-protein kinase</keyword>
<proteinExistence type="inferred from homology"/>
<gene>
    <name evidence="9" type="ORF">HERI1096_LOCUS21820</name>
</gene>
<dbReference type="Pfam" id="PF02893">
    <property type="entry name" value="GRAM"/>
    <property type="match status" value="1"/>
</dbReference>
<evidence type="ECO:0000256" key="4">
    <source>
        <dbReference type="ARBA" id="ARBA00022777"/>
    </source>
</evidence>
<evidence type="ECO:0000256" key="2">
    <source>
        <dbReference type="ARBA" id="ARBA00022679"/>
    </source>
</evidence>
<evidence type="ECO:0000259" key="8">
    <source>
        <dbReference type="PROSITE" id="PS50011"/>
    </source>
</evidence>
<dbReference type="Pfam" id="PF00069">
    <property type="entry name" value="Pkinase"/>
    <property type="match status" value="1"/>
</dbReference>
<keyword evidence="3 6" id="KW-0547">Nucleotide-binding</keyword>
<evidence type="ECO:0000256" key="7">
    <source>
        <dbReference type="RuleBase" id="RU000304"/>
    </source>
</evidence>
<evidence type="ECO:0000313" key="9">
    <source>
        <dbReference type="EMBL" id="CAE0121119.1"/>
    </source>
</evidence>
<dbReference type="AlphaFoldDB" id="A0A7S3B3C8"/>
<feature type="binding site" evidence="6">
    <location>
        <position position="48"/>
    </location>
    <ligand>
        <name>ATP</name>
        <dbReference type="ChEBI" id="CHEBI:30616"/>
    </ligand>
</feature>
<sequence>MSKSVGGEGAIPEEVTADYELKETLGTGHFSKVKLGIQRKTGEKCAIKIIEKPQGSKIAMLKAEVDILTKCDHPNVVKMYAVYETDTHLFLCLELLTGGELFDRIISKGHYSEEDARRLTVTLLEATKYLHAQGIAHRDLKPENILLKDDTEDAAIKITDFGLSKIFADDLAGEVVMKTACGTPGYVAPEVLTHEIYSEQVDMWSIGVIVYILLCGFPPFYGDNDAQMFKKIKAGQYKFLTPYWDPISADAKDFVSKLLLVDPKKRLNSTDALNHPWVRAAQASSNLFAAKDAASGSASEVEDGTSALHQAFVDFNLDRKLSVPDNLINKFSLKKDSVKLGKWKCALVNQPGHFYLTSYDICFLGSLGKKVKVELSNLAEVKKAKRFKLSVGSGHSIHLKDTNGTTYEFNAYSKRDDCIEKLSQQCKALGLSTVFS</sequence>
<evidence type="ECO:0000256" key="1">
    <source>
        <dbReference type="ARBA" id="ARBA00022527"/>
    </source>
</evidence>
<feature type="domain" description="Protein kinase" evidence="8">
    <location>
        <begin position="19"/>
        <end position="278"/>
    </location>
</feature>
<dbReference type="Gene3D" id="2.30.29.30">
    <property type="entry name" value="Pleckstrin-homology domain (PH domain)/Phosphotyrosine-binding domain (PTB)"/>
    <property type="match status" value="1"/>
</dbReference>
<dbReference type="Gene3D" id="1.10.510.10">
    <property type="entry name" value="Transferase(Phosphotransferase) domain 1"/>
    <property type="match status" value="1"/>
</dbReference>
<dbReference type="SUPFAM" id="SSF56112">
    <property type="entry name" value="Protein kinase-like (PK-like)"/>
    <property type="match status" value="1"/>
</dbReference>
<organism evidence="9">
    <name type="scientific">Haptolina ericina</name>
    <dbReference type="NCBI Taxonomy" id="156174"/>
    <lineage>
        <taxon>Eukaryota</taxon>
        <taxon>Haptista</taxon>
        <taxon>Haptophyta</taxon>
        <taxon>Prymnesiophyceae</taxon>
        <taxon>Prymnesiales</taxon>
        <taxon>Prymnesiaceae</taxon>
        <taxon>Haptolina</taxon>
    </lineage>
</organism>
<dbReference type="SMART" id="SM00220">
    <property type="entry name" value="S_TKc"/>
    <property type="match status" value="1"/>
</dbReference>
<name>A0A7S3B3C8_9EUKA</name>
<reference evidence="9" key="1">
    <citation type="submission" date="2021-01" db="EMBL/GenBank/DDBJ databases">
        <authorList>
            <person name="Corre E."/>
            <person name="Pelletier E."/>
            <person name="Niang G."/>
            <person name="Scheremetjew M."/>
            <person name="Finn R."/>
            <person name="Kale V."/>
            <person name="Holt S."/>
            <person name="Cochrane G."/>
            <person name="Meng A."/>
            <person name="Brown T."/>
            <person name="Cohen L."/>
        </authorList>
    </citation>
    <scope>NUCLEOTIDE SEQUENCE</scope>
    <source>
        <strain evidence="9">CCMP281</strain>
    </source>
</reference>
<dbReference type="InterPro" id="IPR017441">
    <property type="entry name" value="Protein_kinase_ATP_BS"/>
</dbReference>
<evidence type="ECO:0000256" key="5">
    <source>
        <dbReference type="ARBA" id="ARBA00022840"/>
    </source>
</evidence>
<comment type="similarity">
    <text evidence="7">Belongs to the protein kinase superfamily.</text>
</comment>
<evidence type="ECO:0000256" key="6">
    <source>
        <dbReference type="PROSITE-ProRule" id="PRU10141"/>
    </source>
</evidence>
<dbReference type="Gene3D" id="3.30.200.20">
    <property type="entry name" value="Phosphorylase Kinase, domain 1"/>
    <property type="match status" value="1"/>
</dbReference>
<keyword evidence="2" id="KW-0808">Transferase</keyword>
<evidence type="ECO:0000256" key="3">
    <source>
        <dbReference type="ARBA" id="ARBA00022741"/>
    </source>
</evidence>
<dbReference type="InterPro" id="IPR008271">
    <property type="entry name" value="Ser/Thr_kinase_AS"/>
</dbReference>
<dbReference type="InterPro" id="IPR011993">
    <property type="entry name" value="PH-like_dom_sf"/>
</dbReference>
<dbReference type="GO" id="GO:0005524">
    <property type="term" value="F:ATP binding"/>
    <property type="evidence" value="ECO:0007669"/>
    <property type="project" value="UniProtKB-UniRule"/>
</dbReference>
<protein>
    <recommendedName>
        <fullName evidence="8">Protein kinase domain-containing protein</fullName>
    </recommendedName>
</protein>
<dbReference type="EMBL" id="HBHX01039231">
    <property type="protein sequence ID" value="CAE0121119.1"/>
    <property type="molecule type" value="Transcribed_RNA"/>
</dbReference>
<keyword evidence="5 6" id="KW-0067">ATP-binding</keyword>
<dbReference type="PROSITE" id="PS00107">
    <property type="entry name" value="PROTEIN_KINASE_ATP"/>
    <property type="match status" value="1"/>
</dbReference>
<keyword evidence="4" id="KW-0418">Kinase</keyword>
<dbReference type="PROSITE" id="PS50011">
    <property type="entry name" value="PROTEIN_KINASE_DOM"/>
    <property type="match status" value="1"/>
</dbReference>